<evidence type="ECO:0000313" key="3">
    <source>
        <dbReference type="Proteomes" id="UP001148614"/>
    </source>
</evidence>
<dbReference type="EMBL" id="JANPWZ010001927">
    <property type="protein sequence ID" value="KAJ3562278.1"/>
    <property type="molecule type" value="Genomic_DNA"/>
</dbReference>
<feature type="region of interest" description="Disordered" evidence="1">
    <location>
        <begin position="199"/>
        <end position="219"/>
    </location>
</feature>
<dbReference type="AlphaFoldDB" id="A0A9W8N819"/>
<feature type="compositionally biased region" description="Basic and acidic residues" evidence="1">
    <location>
        <begin position="511"/>
        <end position="523"/>
    </location>
</feature>
<dbReference type="VEuPathDB" id="FungiDB:F4678DRAFT_437737"/>
<accession>A0A9W8N819</accession>
<evidence type="ECO:0000313" key="2">
    <source>
        <dbReference type="EMBL" id="KAJ3562278.1"/>
    </source>
</evidence>
<feature type="compositionally biased region" description="Basic residues" evidence="1">
    <location>
        <begin position="490"/>
        <end position="510"/>
    </location>
</feature>
<feature type="compositionally biased region" description="Low complexity" evidence="1">
    <location>
        <begin position="262"/>
        <end position="272"/>
    </location>
</feature>
<organism evidence="2 3">
    <name type="scientific">Xylaria arbuscula</name>
    <dbReference type="NCBI Taxonomy" id="114810"/>
    <lineage>
        <taxon>Eukaryota</taxon>
        <taxon>Fungi</taxon>
        <taxon>Dikarya</taxon>
        <taxon>Ascomycota</taxon>
        <taxon>Pezizomycotina</taxon>
        <taxon>Sordariomycetes</taxon>
        <taxon>Xylariomycetidae</taxon>
        <taxon>Xylariales</taxon>
        <taxon>Xylariaceae</taxon>
        <taxon>Xylaria</taxon>
    </lineage>
</organism>
<keyword evidence="3" id="KW-1185">Reference proteome</keyword>
<comment type="caution">
    <text evidence="2">The sequence shown here is derived from an EMBL/GenBank/DDBJ whole genome shotgun (WGS) entry which is preliminary data.</text>
</comment>
<feature type="region of interest" description="Disordered" evidence="1">
    <location>
        <begin position="444"/>
        <end position="465"/>
    </location>
</feature>
<feature type="region of interest" description="Disordered" evidence="1">
    <location>
        <begin position="239"/>
        <end position="272"/>
    </location>
</feature>
<protein>
    <submittedName>
        <fullName evidence="2">Uncharacterized protein</fullName>
    </submittedName>
</protein>
<gene>
    <name evidence="2" type="ORF">NPX13_g8623</name>
</gene>
<feature type="region of interest" description="Disordered" evidence="1">
    <location>
        <begin position="356"/>
        <end position="385"/>
    </location>
</feature>
<reference evidence="2" key="1">
    <citation type="submission" date="2022-07" db="EMBL/GenBank/DDBJ databases">
        <title>Genome Sequence of Xylaria arbuscula.</title>
        <authorList>
            <person name="Buettner E."/>
        </authorList>
    </citation>
    <scope>NUCLEOTIDE SEQUENCE</scope>
    <source>
        <strain evidence="2">VT107</strain>
    </source>
</reference>
<name>A0A9W8N819_9PEZI</name>
<sequence length="553" mass="61086">MSLLQRWSLPSRGFVRDKSHDEEEPTEQAKYPTMHLGQLGPRRRGNLSSVFSTLFEKPESRHNVRRETNEIQVADDLPLLASRRENIRPDADSGHSRECEHENPVTTIGTAPLLQGGMFTSPSRNSTVDVCSGSSPSMAADVVAQSTPQASEKWRPRCFSLSSTTTHETVEGDEFDDELPFITSAEKAKIRERCLSASSSYPSEGMRSPMSGHCSPEPATSQTMKYFSEYRRFGQYPSKSSWHLANTNTDELPASGDHERNTTTTSASSATETVTPAVCTMASQAYDYRPPAFPNSREARMDPTCADRMQSDGRSSPLPGLGAHQKPSSTSEVTVPILENEDAISSRIEVSFMSYRRPQAKSTSSSSENQERNTARGLHPSEGIERTMLTAVRQRSLTDHSDNNDDDDDGACVCRSSRSENGPRGACFKTRARFELVGRPVSVPIPLSSSPPPPASEASAASSGSKFTKLIKLAGSRRVSVVGIGRRRKWRLRMKRVRRSFGKKKNKGKKDKNDTKKKGKGSDIKVINGQEEEQEKKNKKKKGKYEEEALGCP</sequence>
<proteinExistence type="predicted"/>
<dbReference type="Proteomes" id="UP001148614">
    <property type="component" value="Unassembled WGS sequence"/>
</dbReference>
<evidence type="ECO:0000256" key="1">
    <source>
        <dbReference type="SAM" id="MobiDB-lite"/>
    </source>
</evidence>
<feature type="region of interest" description="Disordered" evidence="1">
    <location>
        <begin position="1"/>
        <end position="43"/>
    </location>
</feature>
<feature type="region of interest" description="Disordered" evidence="1">
    <location>
        <begin position="287"/>
        <end position="337"/>
    </location>
</feature>
<feature type="compositionally biased region" description="Low complexity" evidence="1">
    <location>
        <begin position="456"/>
        <end position="465"/>
    </location>
</feature>
<feature type="region of interest" description="Disordered" evidence="1">
    <location>
        <begin position="490"/>
        <end position="553"/>
    </location>
</feature>
<feature type="compositionally biased region" description="Polar residues" evidence="1">
    <location>
        <begin position="239"/>
        <end position="250"/>
    </location>
</feature>